<keyword evidence="6" id="KW-0175">Coiled coil</keyword>
<evidence type="ECO:0000259" key="8">
    <source>
        <dbReference type="Pfam" id="PF04130"/>
    </source>
</evidence>
<feature type="compositionally biased region" description="Basic and acidic residues" evidence="7">
    <location>
        <begin position="921"/>
        <end position="932"/>
    </location>
</feature>
<dbReference type="GO" id="GO:0000922">
    <property type="term" value="C:spindle pole"/>
    <property type="evidence" value="ECO:0007669"/>
    <property type="project" value="InterPro"/>
</dbReference>
<keyword evidence="11" id="KW-1185">Reference proteome</keyword>
<evidence type="ECO:0000313" key="11">
    <source>
        <dbReference type="Proteomes" id="UP001152888"/>
    </source>
</evidence>
<feature type="domain" description="Gamma tubulin complex component C-terminal" evidence="8">
    <location>
        <begin position="1053"/>
        <end position="1357"/>
    </location>
</feature>
<dbReference type="Pfam" id="PF04130">
    <property type="entry name" value="GCP_C_terminal"/>
    <property type="match status" value="1"/>
</dbReference>
<evidence type="ECO:0000256" key="7">
    <source>
        <dbReference type="SAM" id="MobiDB-lite"/>
    </source>
</evidence>
<keyword evidence="4" id="KW-0493">Microtubule</keyword>
<keyword evidence="3" id="KW-0963">Cytoplasm</keyword>
<proteinExistence type="inferred from homology"/>
<dbReference type="Pfam" id="PF17681">
    <property type="entry name" value="GCP_N_terminal"/>
    <property type="match status" value="1"/>
</dbReference>
<sequence length="1368" mass="159374">MDDDNTNGVFGLITKLCEKFYKDPDEIKATRSRCYEIILKKRLPKYKKRFKDLKGASDPTLNLLSWVFQLVHGYGLQEHAEKILKAAENLKDCYKGDQDTYRSILYLLLNFRNAPKRNENKWDLCMLPSFDFKHEEDKLNTLFVLPASLQQECENYFSDTFYLESNTFELGQFQFPKQSEHEILHTKDEDEHPYQERVESEDDGISEESMWEMAAREPFCKRRTWESYGYAEPDKEQPFLSELGDLSSLWVENLETLYMVPIFREEEPIYQSKKIPRKTFIMNLKYLLAGMASDCFSFDGNGNFCLDPNVSVEGITPDTLRAYCRPLLVCGNCHKALEKMCTPNPDTGKYKYEGYIFSEFCGSIKRYLQFHQTAVFSIPCDSNFLEFHKKTQQLRLQHSALASVCKVGPYKEKDGEIPKGVALLNYLYQKVVNITEQKVALVLYSILYPCCQVYFSRFLTQWILDGVINDPYGEFFIKIDHKYLITKGRTYWTRSYSICEDIMPDFLIDLKDDILLCGKSMMLLKLCNSSSKLCHYLMGAKPSIISCCLTRDQLDAVYHSTVTYFLEVSEEIGPQFSISNALTKYKTSDPNFLSLIAKKRAATMKRIELERLKAIEEQKMKKMDEMNALREQYDMALEQVQLNVVKEIQEDMRQVQENIEIEEKRQKLVKEEADKMIEYYTKLYEQAEKKKALIEKHVKVFKSIHFNRNTETENAEEKHCTEDTEHQAVANSSNESFYSLHDDKQNETEKVEEQETKQDDDEEEAVFHDSTTNFQIHSSESMDILNANTEDQLNEVPAEKTVPPHIQTVIDNYKMAKQIKQKVMTQEMGIDFSSSADPKRTEDATATYLTEAQKNKLRILSSEFGIEVKDVRKLRMSKAAQNNKNRILGTSDCFHYLDNVDFVNKNHEESMKKSKSLTLDLSKKQPKQELDRPVPMSVDSTPQSELSCSTIYMSVDVNQTSTTPTTARTESEIQLPFDHNQNPSAEAINLSQNVGFLPKMVFSKRVPTKVARCISTNCLSLVLEESIHIPLVAQTKAVNNELLRYFIHDLKYLDHLHSLRDYFFQLDCEFGRNVTDTLFTKLYESSVPSDVISCRMLKELLYRACDVSGKNQDNSQRLSFRMTGMPKRLDLGDPNVLDFISLTYKIQWPLNILLPADTISKYDEIFKFLLKLHRASWVLKKIFLELKSLAKEMGEKEIYLMSSPQYRRLHHHRHIMTHFIQTFQDYIVGEVLQASWESFERELPNATNLDELYSMHVSYVKKIIILCMLHQKMNALKTVIHKIFVVVLKFYDYLRSRLWVCKDGAYIHPNFEKLDSIFKNFEELVAFFFKVARKVGKCGLQPHLIQLLDMLDVNNYYTNISLAFNKHK</sequence>
<evidence type="ECO:0000256" key="4">
    <source>
        <dbReference type="ARBA" id="ARBA00022701"/>
    </source>
</evidence>
<dbReference type="GO" id="GO:0043015">
    <property type="term" value="F:gamma-tubulin binding"/>
    <property type="evidence" value="ECO:0007669"/>
    <property type="project" value="InterPro"/>
</dbReference>
<evidence type="ECO:0000256" key="1">
    <source>
        <dbReference type="ARBA" id="ARBA00004245"/>
    </source>
</evidence>
<evidence type="ECO:0000313" key="10">
    <source>
        <dbReference type="EMBL" id="CAH1993486.1"/>
    </source>
</evidence>
<feature type="region of interest" description="Disordered" evidence="7">
    <location>
        <begin position="711"/>
        <end position="766"/>
    </location>
</feature>
<dbReference type="Gene3D" id="1.20.120.1900">
    <property type="entry name" value="Gamma-tubulin complex, C-terminal domain"/>
    <property type="match status" value="1"/>
</dbReference>
<evidence type="ECO:0000256" key="2">
    <source>
        <dbReference type="ARBA" id="ARBA00010337"/>
    </source>
</evidence>
<dbReference type="EMBL" id="CAKOFQ010007173">
    <property type="protein sequence ID" value="CAH1993486.1"/>
    <property type="molecule type" value="Genomic_DNA"/>
</dbReference>
<organism evidence="10 11">
    <name type="scientific">Acanthoscelides obtectus</name>
    <name type="common">Bean weevil</name>
    <name type="synonym">Bruchus obtectus</name>
    <dbReference type="NCBI Taxonomy" id="200917"/>
    <lineage>
        <taxon>Eukaryota</taxon>
        <taxon>Metazoa</taxon>
        <taxon>Ecdysozoa</taxon>
        <taxon>Arthropoda</taxon>
        <taxon>Hexapoda</taxon>
        <taxon>Insecta</taxon>
        <taxon>Pterygota</taxon>
        <taxon>Neoptera</taxon>
        <taxon>Endopterygota</taxon>
        <taxon>Coleoptera</taxon>
        <taxon>Polyphaga</taxon>
        <taxon>Cucujiformia</taxon>
        <taxon>Chrysomeloidea</taxon>
        <taxon>Chrysomelidae</taxon>
        <taxon>Bruchinae</taxon>
        <taxon>Bruchini</taxon>
        <taxon>Acanthoscelides</taxon>
    </lineage>
</organism>
<dbReference type="PANTHER" id="PTHR19302">
    <property type="entry name" value="GAMMA TUBULIN COMPLEX PROTEIN"/>
    <property type="match status" value="1"/>
</dbReference>
<name>A0A9P0PQU5_ACAOB</name>
<evidence type="ECO:0000256" key="3">
    <source>
        <dbReference type="ARBA" id="ARBA00022490"/>
    </source>
</evidence>
<dbReference type="InterPro" id="IPR041470">
    <property type="entry name" value="GCP_N"/>
</dbReference>
<comment type="subcellular location">
    <subcellularLocation>
        <location evidence="1">Cytoplasm</location>
        <location evidence="1">Cytoskeleton</location>
    </subcellularLocation>
</comment>
<feature type="compositionally biased region" description="Basic and acidic residues" evidence="7">
    <location>
        <begin position="711"/>
        <end position="726"/>
    </location>
</feature>
<accession>A0A9P0PQU5</accession>
<dbReference type="GO" id="GO:0000930">
    <property type="term" value="C:gamma-tubulin complex"/>
    <property type="evidence" value="ECO:0007669"/>
    <property type="project" value="TreeGrafter"/>
</dbReference>
<gene>
    <name evidence="10" type="ORF">ACAOBT_LOCUS21534</name>
</gene>
<dbReference type="GO" id="GO:0051225">
    <property type="term" value="P:spindle assembly"/>
    <property type="evidence" value="ECO:0007669"/>
    <property type="project" value="TreeGrafter"/>
</dbReference>
<dbReference type="GO" id="GO:0051321">
    <property type="term" value="P:meiotic cell cycle"/>
    <property type="evidence" value="ECO:0007669"/>
    <property type="project" value="TreeGrafter"/>
</dbReference>
<evidence type="ECO:0000259" key="9">
    <source>
        <dbReference type="Pfam" id="PF17681"/>
    </source>
</evidence>
<dbReference type="InterPro" id="IPR007259">
    <property type="entry name" value="GCP"/>
</dbReference>
<dbReference type="Proteomes" id="UP001152888">
    <property type="component" value="Unassembled WGS sequence"/>
</dbReference>
<feature type="coiled-coil region" evidence="6">
    <location>
        <begin position="609"/>
        <end position="690"/>
    </location>
</feature>
<dbReference type="GO" id="GO:0051011">
    <property type="term" value="F:microtubule minus-end binding"/>
    <property type="evidence" value="ECO:0007669"/>
    <property type="project" value="TreeGrafter"/>
</dbReference>
<dbReference type="InterPro" id="IPR042241">
    <property type="entry name" value="GCP_C_sf"/>
</dbReference>
<protein>
    <recommendedName>
        <fullName evidence="12">Gamma-tubulin complex component 6</fullName>
    </recommendedName>
</protein>
<dbReference type="GO" id="GO:0007020">
    <property type="term" value="P:microtubule nucleation"/>
    <property type="evidence" value="ECO:0007669"/>
    <property type="project" value="InterPro"/>
</dbReference>
<evidence type="ECO:0000256" key="6">
    <source>
        <dbReference type="SAM" id="Coils"/>
    </source>
</evidence>
<feature type="region of interest" description="Disordered" evidence="7">
    <location>
        <begin position="913"/>
        <end position="943"/>
    </location>
</feature>
<feature type="domain" description="Gamma tubulin complex component protein N-terminal" evidence="9">
    <location>
        <begin position="284"/>
        <end position="533"/>
    </location>
</feature>
<dbReference type="GO" id="GO:0000278">
    <property type="term" value="P:mitotic cell cycle"/>
    <property type="evidence" value="ECO:0007669"/>
    <property type="project" value="TreeGrafter"/>
</dbReference>
<comment type="caution">
    <text evidence="10">The sequence shown here is derived from an EMBL/GenBank/DDBJ whole genome shotgun (WGS) entry which is preliminary data.</text>
</comment>
<dbReference type="PANTHER" id="PTHR19302:SF70">
    <property type="entry name" value="GAMMA-TUBULIN COMPLEX COMPONENT 6"/>
    <property type="match status" value="1"/>
</dbReference>
<evidence type="ECO:0000256" key="5">
    <source>
        <dbReference type="ARBA" id="ARBA00023212"/>
    </source>
</evidence>
<dbReference type="InterPro" id="IPR040457">
    <property type="entry name" value="GCP_C"/>
</dbReference>
<dbReference type="GO" id="GO:0031122">
    <property type="term" value="P:cytoplasmic microtubule organization"/>
    <property type="evidence" value="ECO:0007669"/>
    <property type="project" value="TreeGrafter"/>
</dbReference>
<dbReference type="OrthoDB" id="775571at2759"/>
<dbReference type="GO" id="GO:0005874">
    <property type="term" value="C:microtubule"/>
    <property type="evidence" value="ECO:0007669"/>
    <property type="project" value="UniProtKB-KW"/>
</dbReference>
<reference evidence="10" key="1">
    <citation type="submission" date="2022-03" db="EMBL/GenBank/DDBJ databases">
        <authorList>
            <person name="Sayadi A."/>
        </authorList>
    </citation>
    <scope>NUCLEOTIDE SEQUENCE</scope>
</reference>
<evidence type="ECO:0008006" key="12">
    <source>
        <dbReference type="Google" id="ProtNLM"/>
    </source>
</evidence>
<feature type="compositionally biased region" description="Basic and acidic residues" evidence="7">
    <location>
        <begin position="740"/>
        <end position="757"/>
    </location>
</feature>
<comment type="similarity">
    <text evidence="2">Belongs to the TUBGCP family.</text>
</comment>
<keyword evidence="5" id="KW-0206">Cytoskeleton</keyword>